<accession>A0ABP9NUC6</accession>
<evidence type="ECO:0000313" key="3">
    <source>
        <dbReference type="Proteomes" id="UP001499852"/>
    </source>
</evidence>
<sequence>MKNTLVCLLLALSATLSVAEESLITSFGNHSYAEHGVVVEVTDSGEDLGCILARFDVPGFQGEVGLGKNDSLKMICGKWALQFVPPNELWIHDGQGQIRLLERTLTPRGFKNSSSGAVPELLIRAPVKLRQQMAASQIKKAEVR</sequence>
<dbReference type="EMBL" id="BAABIA010000001">
    <property type="protein sequence ID" value="GAA5134058.1"/>
    <property type="molecule type" value="Genomic_DNA"/>
</dbReference>
<keyword evidence="1" id="KW-0732">Signal</keyword>
<evidence type="ECO:0000313" key="2">
    <source>
        <dbReference type="EMBL" id="GAA5134058.1"/>
    </source>
</evidence>
<name>A0ABP9NUC6_9BACT</name>
<feature type="signal peptide" evidence="1">
    <location>
        <begin position="1"/>
        <end position="19"/>
    </location>
</feature>
<reference evidence="3" key="1">
    <citation type="journal article" date="2019" name="Int. J. Syst. Evol. Microbiol.">
        <title>The Global Catalogue of Microorganisms (GCM) 10K type strain sequencing project: providing services to taxonomists for standard genome sequencing and annotation.</title>
        <authorList>
            <consortium name="The Broad Institute Genomics Platform"/>
            <consortium name="The Broad Institute Genome Sequencing Center for Infectious Disease"/>
            <person name="Wu L."/>
            <person name="Ma J."/>
        </authorList>
    </citation>
    <scope>NUCLEOTIDE SEQUENCE [LARGE SCALE GENOMIC DNA]</scope>
    <source>
        <strain evidence="3">JCM 18053</strain>
    </source>
</reference>
<feature type="chain" id="PRO_5046061688" evidence="1">
    <location>
        <begin position="20"/>
        <end position="144"/>
    </location>
</feature>
<organism evidence="2 3">
    <name type="scientific">Prosthecobacter algae</name>
    <dbReference type="NCBI Taxonomy" id="1144682"/>
    <lineage>
        <taxon>Bacteria</taxon>
        <taxon>Pseudomonadati</taxon>
        <taxon>Verrucomicrobiota</taxon>
        <taxon>Verrucomicrobiia</taxon>
        <taxon>Verrucomicrobiales</taxon>
        <taxon>Verrucomicrobiaceae</taxon>
        <taxon>Prosthecobacter</taxon>
    </lineage>
</organism>
<keyword evidence="3" id="KW-1185">Reference proteome</keyword>
<gene>
    <name evidence="2" type="ORF">GCM10023213_05010</name>
</gene>
<proteinExistence type="predicted"/>
<evidence type="ECO:0000256" key="1">
    <source>
        <dbReference type="SAM" id="SignalP"/>
    </source>
</evidence>
<comment type="caution">
    <text evidence="2">The sequence shown here is derived from an EMBL/GenBank/DDBJ whole genome shotgun (WGS) entry which is preliminary data.</text>
</comment>
<dbReference type="Proteomes" id="UP001499852">
    <property type="component" value="Unassembled WGS sequence"/>
</dbReference>
<dbReference type="RefSeq" id="WP_345734799.1">
    <property type="nucleotide sequence ID" value="NZ_BAABIA010000001.1"/>
</dbReference>
<protein>
    <submittedName>
        <fullName evidence="2">Uncharacterized protein</fullName>
    </submittedName>
</protein>